<dbReference type="Pfam" id="PF00372">
    <property type="entry name" value="Hemocyanin_M"/>
    <property type="match status" value="1"/>
</dbReference>
<sequence>LGKIPEFSWYSPLRTGYLPPFNSFYYPFAQRSNDYELHTEKNYEEIRFLDIYEKTFFQYLQQGHFKAFDKKIDLHSSKAVNFVGNYWQTNADLFEEDFLQFYQRSYEVNARR</sequence>
<dbReference type="EMBL" id="VUJV01000193">
    <property type="protein sequence ID" value="KAA1411878.1"/>
    <property type="molecule type" value="Genomic_DNA"/>
</dbReference>
<dbReference type="Proteomes" id="UP000325003">
    <property type="component" value="Unassembled WGS sequence"/>
</dbReference>
<evidence type="ECO:0000313" key="2">
    <source>
        <dbReference type="EMBL" id="KAA1411878.1"/>
    </source>
</evidence>
<organism evidence="2 3">
    <name type="scientific">Nocardioides humilatus</name>
    <dbReference type="NCBI Taxonomy" id="2607660"/>
    <lineage>
        <taxon>Bacteria</taxon>
        <taxon>Bacillati</taxon>
        <taxon>Actinomycetota</taxon>
        <taxon>Actinomycetes</taxon>
        <taxon>Propionibacteriales</taxon>
        <taxon>Nocardioidaceae</taxon>
        <taxon>Nocardioides</taxon>
    </lineage>
</organism>
<reference evidence="2 3" key="1">
    <citation type="submission" date="2019-09" db="EMBL/GenBank/DDBJ databases">
        <title>Nocardioides panacisoli sp. nov., isolated from the soil of a ginseng field.</title>
        <authorList>
            <person name="Cho C."/>
        </authorList>
    </citation>
    <scope>NUCLEOTIDE SEQUENCE [LARGE SCALE GENOMIC DNA]</scope>
    <source>
        <strain evidence="2 3">BN130099</strain>
    </source>
</reference>
<evidence type="ECO:0000313" key="3">
    <source>
        <dbReference type="Proteomes" id="UP000325003"/>
    </source>
</evidence>
<dbReference type="InterPro" id="IPR008922">
    <property type="entry name" value="Di-copper_centre_dom_sf"/>
</dbReference>
<dbReference type="InterPro" id="IPR000896">
    <property type="entry name" value="Hemocyanin/hexamerin_mid_dom"/>
</dbReference>
<proteinExistence type="predicted"/>
<dbReference type="SUPFAM" id="SSF48056">
    <property type="entry name" value="Di-copper centre-containing domain"/>
    <property type="match status" value="1"/>
</dbReference>
<dbReference type="AlphaFoldDB" id="A0A5B1KVL8"/>
<keyword evidence="3" id="KW-1185">Reference proteome</keyword>
<feature type="non-terminal residue" evidence="2">
    <location>
        <position position="112"/>
    </location>
</feature>
<protein>
    <recommendedName>
        <fullName evidence="1">Hemocyanin middle domain-containing protein</fullName>
    </recommendedName>
</protein>
<feature type="domain" description="Hemocyanin middle" evidence="1">
    <location>
        <begin position="1"/>
        <end position="105"/>
    </location>
</feature>
<evidence type="ECO:0000259" key="1">
    <source>
        <dbReference type="Pfam" id="PF00372"/>
    </source>
</evidence>
<reference evidence="2 3" key="2">
    <citation type="submission" date="2019-09" db="EMBL/GenBank/DDBJ databases">
        <authorList>
            <person name="Jin C."/>
        </authorList>
    </citation>
    <scope>NUCLEOTIDE SEQUENCE [LARGE SCALE GENOMIC DNA]</scope>
    <source>
        <strain evidence="2 3">BN130099</strain>
    </source>
</reference>
<name>A0A5B1KVL8_9ACTN</name>
<accession>A0A5B1KVL8</accession>
<comment type="caution">
    <text evidence="2">The sequence shown here is derived from an EMBL/GenBank/DDBJ whole genome shotgun (WGS) entry which is preliminary data.</text>
</comment>
<gene>
    <name evidence="2" type="ORF">F0U44_22695</name>
</gene>
<dbReference type="Gene3D" id="1.10.1280.10">
    <property type="entry name" value="Di-copper center containing domain from catechol oxidase"/>
    <property type="match status" value="1"/>
</dbReference>
<feature type="non-terminal residue" evidence="2">
    <location>
        <position position="1"/>
    </location>
</feature>